<feature type="compositionally biased region" description="Polar residues" evidence="1">
    <location>
        <begin position="129"/>
        <end position="147"/>
    </location>
</feature>
<feature type="region of interest" description="Disordered" evidence="1">
    <location>
        <begin position="129"/>
        <end position="260"/>
    </location>
</feature>
<accession>A0ABR2X5B5</accession>
<feature type="compositionally biased region" description="Low complexity" evidence="1">
    <location>
        <begin position="162"/>
        <end position="173"/>
    </location>
</feature>
<gene>
    <name evidence="2" type="ORF">SCAR479_02223</name>
</gene>
<feature type="region of interest" description="Disordered" evidence="1">
    <location>
        <begin position="1"/>
        <end position="53"/>
    </location>
</feature>
<dbReference type="EMBL" id="JARVKM010000251">
    <property type="protein sequence ID" value="KAK9768979.1"/>
    <property type="molecule type" value="Genomic_DNA"/>
</dbReference>
<protein>
    <submittedName>
        <fullName evidence="2">Uncharacterized protein</fullName>
    </submittedName>
</protein>
<evidence type="ECO:0000313" key="2">
    <source>
        <dbReference type="EMBL" id="KAK9768979.1"/>
    </source>
</evidence>
<evidence type="ECO:0000256" key="1">
    <source>
        <dbReference type="SAM" id="MobiDB-lite"/>
    </source>
</evidence>
<dbReference type="Proteomes" id="UP001465668">
    <property type="component" value="Unassembled WGS sequence"/>
</dbReference>
<reference evidence="2 3" key="1">
    <citation type="submission" date="2024-02" db="EMBL/GenBank/DDBJ databases">
        <title>First draft genome assembly of two strains of Seiridium cardinale.</title>
        <authorList>
            <person name="Emiliani G."/>
            <person name="Scali E."/>
        </authorList>
    </citation>
    <scope>NUCLEOTIDE SEQUENCE [LARGE SCALE GENOMIC DNA]</scope>
    <source>
        <strain evidence="2 3">BM-138-000479</strain>
    </source>
</reference>
<proteinExistence type="predicted"/>
<feature type="compositionally biased region" description="Polar residues" evidence="1">
    <location>
        <begin position="174"/>
        <end position="207"/>
    </location>
</feature>
<feature type="region of interest" description="Disordered" evidence="1">
    <location>
        <begin position="70"/>
        <end position="115"/>
    </location>
</feature>
<feature type="compositionally biased region" description="Polar residues" evidence="1">
    <location>
        <begin position="242"/>
        <end position="251"/>
    </location>
</feature>
<keyword evidence="3" id="KW-1185">Reference proteome</keyword>
<name>A0ABR2X5B5_9PEZI</name>
<sequence length="608" mass="62526">MDYPPPPSSGRPRQDNLAAAMAGMSISPGPVQCPGQRHSSPDGYGPTYQPAQYHAVSAPPFPAQHMQTYTELHRSRPKHNQTTILGSQPPPVPDASTRPGYQTQSPLRGQAATPQPQYIPAAYQPAQNSYMQSQVPTSSIPSTQGNSPRVPAQYAPPPYPHSQQGSPQPVQGQRPISLQAQPQTSNPSQPSRPGAQYAQSTQNQHLSPTPHFAGQLAQHTPHHQQQQPHARPISYAGPPQVSHVSQGQAAHQQPERKGRGFFDKMSSTQKLGASLVSGLAPTVLSHQGKEKIGKWGKGKIDSFAGAMGYAPAAAASPPPIGKPQGNPGPRPTGVVDTRPVIGKGRGATPVAPAVLVGAVAGGVLGASLPGRPGDNHLASGSVSAANGGGVYDQPTAETSYTDLSSVDSAALGSNTVYMDLAVTYDQVTVADTSYTALSSTDAVAANPNTVGLDSTVTYEQTTAIDISVSNANSIGLNSTNSYSADYGCYQGPGDGAVYADTTISSDAIGSGSGYTEPTATYADTYSETAYAELGYASESGYTEYASGTTYVSETEVYADAGGVTEAATSGGGGGGSWLDSLGLGSGSWTDMSNWGGSLDSGDAALALI</sequence>
<organism evidence="2 3">
    <name type="scientific">Seiridium cardinale</name>
    <dbReference type="NCBI Taxonomy" id="138064"/>
    <lineage>
        <taxon>Eukaryota</taxon>
        <taxon>Fungi</taxon>
        <taxon>Dikarya</taxon>
        <taxon>Ascomycota</taxon>
        <taxon>Pezizomycotina</taxon>
        <taxon>Sordariomycetes</taxon>
        <taxon>Xylariomycetidae</taxon>
        <taxon>Amphisphaeriales</taxon>
        <taxon>Sporocadaceae</taxon>
        <taxon>Seiridium</taxon>
    </lineage>
</organism>
<comment type="caution">
    <text evidence="2">The sequence shown here is derived from an EMBL/GenBank/DDBJ whole genome shotgun (WGS) entry which is preliminary data.</text>
</comment>
<evidence type="ECO:0000313" key="3">
    <source>
        <dbReference type="Proteomes" id="UP001465668"/>
    </source>
</evidence>